<dbReference type="InterPro" id="IPR050902">
    <property type="entry name" value="ABC_Transporter_SBP"/>
</dbReference>
<dbReference type="InterPro" id="IPR002491">
    <property type="entry name" value="ABC_transptr_periplasmic_BD"/>
</dbReference>
<dbReference type="Pfam" id="PF01497">
    <property type="entry name" value="Peripla_BP_2"/>
    <property type="match status" value="1"/>
</dbReference>
<feature type="domain" description="Fe/B12 periplasmic-binding" evidence="2">
    <location>
        <begin position="54"/>
        <end position="318"/>
    </location>
</feature>
<proteinExistence type="inferred from homology"/>
<keyword evidence="4" id="KW-1185">Reference proteome</keyword>
<gene>
    <name evidence="3" type="ORF">SpAn4DRAFT_3216</name>
</gene>
<accession>A0A0U1KZE8</accession>
<evidence type="ECO:0000256" key="1">
    <source>
        <dbReference type="ARBA" id="ARBA00008814"/>
    </source>
</evidence>
<evidence type="ECO:0000313" key="3">
    <source>
        <dbReference type="EMBL" id="CQR72756.1"/>
    </source>
</evidence>
<dbReference type="SUPFAM" id="SSF53807">
    <property type="entry name" value="Helical backbone' metal receptor"/>
    <property type="match status" value="1"/>
</dbReference>
<comment type="similarity">
    <text evidence="1">Belongs to the bacterial solute-binding protein 8 family.</text>
</comment>
<dbReference type="GO" id="GO:0071281">
    <property type="term" value="P:cellular response to iron ion"/>
    <property type="evidence" value="ECO:0007669"/>
    <property type="project" value="TreeGrafter"/>
</dbReference>
<protein>
    <submittedName>
        <fullName evidence="3">Iron compound ABC transporter, iron compound-binding protein</fullName>
    </submittedName>
</protein>
<dbReference type="PROSITE" id="PS50983">
    <property type="entry name" value="FE_B12_PBP"/>
    <property type="match status" value="1"/>
</dbReference>
<sequence>MVHKLIGGFIVFFLLAGSFLVFGQESRGELKSGSFKTVIDGAGRRIVVPEQPQRVVALNASNIDLYLGAGGKLTGRAATNTLPPAVRAAVKDVPTVGLPPNPNLEQLVALKPDLVLAANIPFHHVLVPVLEKAGIPILLQTLDSYQQVLDTLAFYGELTGQPDKAAAEIARIENRYKAATVSANGKPAPRVLILWGTTESFNMGLSSSFTGDLVKRLGGVNVAEAAEHTAAAGGYAPLSLEFVVKARPEVILYITHSSDEKVETKFRSELARQPAWQGIEAVRQNRVYKLPYHLFAVNPGTQVGEAVAVLAGLLYPDSRE</sequence>
<organism evidence="3 4">
    <name type="scientific">Sporomusa ovata</name>
    <dbReference type="NCBI Taxonomy" id="2378"/>
    <lineage>
        <taxon>Bacteria</taxon>
        <taxon>Bacillati</taxon>
        <taxon>Bacillota</taxon>
        <taxon>Negativicutes</taxon>
        <taxon>Selenomonadales</taxon>
        <taxon>Sporomusaceae</taxon>
        <taxon>Sporomusa</taxon>
    </lineage>
</organism>
<dbReference type="Proteomes" id="UP000049855">
    <property type="component" value="Unassembled WGS sequence"/>
</dbReference>
<dbReference type="RefSeq" id="WP_021168444.1">
    <property type="nucleotide sequence ID" value="NZ_CTRP01000011.1"/>
</dbReference>
<dbReference type="Gene3D" id="3.40.50.1980">
    <property type="entry name" value="Nitrogenase molybdenum iron protein domain"/>
    <property type="match status" value="2"/>
</dbReference>
<dbReference type="EMBL" id="CTRP01000011">
    <property type="protein sequence ID" value="CQR72756.1"/>
    <property type="molecule type" value="Genomic_DNA"/>
</dbReference>
<reference evidence="4" key="1">
    <citation type="submission" date="2015-03" db="EMBL/GenBank/DDBJ databases">
        <authorList>
            <person name="Nijsse Bart"/>
        </authorList>
    </citation>
    <scope>NUCLEOTIDE SEQUENCE [LARGE SCALE GENOMIC DNA]</scope>
</reference>
<name>A0A0U1KZE8_9FIRM</name>
<evidence type="ECO:0000259" key="2">
    <source>
        <dbReference type="PROSITE" id="PS50983"/>
    </source>
</evidence>
<dbReference type="PANTHER" id="PTHR30535">
    <property type="entry name" value="VITAMIN B12-BINDING PROTEIN"/>
    <property type="match status" value="1"/>
</dbReference>
<dbReference type="PANTHER" id="PTHR30535:SF34">
    <property type="entry name" value="MOLYBDATE-BINDING PROTEIN MOLA"/>
    <property type="match status" value="1"/>
</dbReference>
<dbReference type="AlphaFoldDB" id="A0A0U1KZE8"/>
<evidence type="ECO:0000313" key="4">
    <source>
        <dbReference type="Proteomes" id="UP000049855"/>
    </source>
</evidence>